<accession>A0AAU7AYX6</accession>
<dbReference type="SUPFAM" id="SSF51182">
    <property type="entry name" value="RmlC-like cupins"/>
    <property type="match status" value="1"/>
</dbReference>
<feature type="domain" description="Cupin type-2" evidence="1">
    <location>
        <begin position="40"/>
        <end position="107"/>
    </location>
</feature>
<dbReference type="RefSeq" id="WP_354698069.1">
    <property type="nucleotide sequence ID" value="NZ_CP114014.1"/>
</dbReference>
<dbReference type="EMBL" id="CP114014">
    <property type="protein sequence ID" value="XAY06855.1"/>
    <property type="molecule type" value="Genomic_DNA"/>
</dbReference>
<gene>
    <name evidence="2" type="ORF">DSM112329_03733</name>
</gene>
<evidence type="ECO:0000259" key="1">
    <source>
        <dbReference type="Pfam" id="PF07883"/>
    </source>
</evidence>
<proteinExistence type="predicted"/>
<dbReference type="AlphaFoldDB" id="A0AAU7AYX6"/>
<dbReference type="KEGG" id="parq:DSM112329_03733"/>
<name>A0AAU7AYX6_9ACTN</name>
<reference evidence="2" key="1">
    <citation type="submission" date="2022-12" db="EMBL/GenBank/DDBJ databases">
        <title>Paraconexibacter alkalitolerans sp. nov. and Baekduia alba sp. nov., isolated from soil and emended description of the genera Paraconexibacter (Chun et al., 2020) and Baekduia (An et al., 2020).</title>
        <authorList>
            <person name="Vieira S."/>
            <person name="Huber K.J."/>
            <person name="Geppert A."/>
            <person name="Wolf J."/>
            <person name="Neumann-Schaal M."/>
            <person name="Muesken M."/>
            <person name="Overmann J."/>
        </authorList>
    </citation>
    <scope>NUCLEOTIDE SEQUENCE</scope>
    <source>
        <strain evidence="2">AEG42_29</strain>
    </source>
</reference>
<dbReference type="InterPro" id="IPR014710">
    <property type="entry name" value="RmlC-like_jellyroll"/>
</dbReference>
<dbReference type="Pfam" id="PF07883">
    <property type="entry name" value="Cupin_2"/>
    <property type="match status" value="1"/>
</dbReference>
<sequence>MDDGLLYGPGDGEVLPMGPNTIVIKATAAATGGALFLSETTFAAGMPGPPPHVHETLTDMFYVLEGTLTVRLGDAEHVVGPGAFVCAPPGVVHTFRNDSDAPVRFLNFNTPGGFEDYIRELSAASAGSTPPDPAAIGAIAARYDVRVV</sequence>
<evidence type="ECO:0000313" key="2">
    <source>
        <dbReference type="EMBL" id="XAY06855.1"/>
    </source>
</evidence>
<dbReference type="InterPro" id="IPR053146">
    <property type="entry name" value="QDO-like"/>
</dbReference>
<dbReference type="Gene3D" id="2.60.120.10">
    <property type="entry name" value="Jelly Rolls"/>
    <property type="match status" value="1"/>
</dbReference>
<dbReference type="PANTHER" id="PTHR36440">
    <property type="entry name" value="PUTATIVE (AFU_ORTHOLOGUE AFUA_8G07350)-RELATED"/>
    <property type="match status" value="1"/>
</dbReference>
<protein>
    <recommendedName>
        <fullName evidence="1">Cupin type-2 domain-containing protein</fullName>
    </recommendedName>
</protein>
<dbReference type="InterPro" id="IPR013096">
    <property type="entry name" value="Cupin_2"/>
</dbReference>
<organism evidence="2">
    <name type="scientific">Paraconexibacter sp. AEG42_29</name>
    <dbReference type="NCBI Taxonomy" id="2997339"/>
    <lineage>
        <taxon>Bacteria</taxon>
        <taxon>Bacillati</taxon>
        <taxon>Actinomycetota</taxon>
        <taxon>Thermoleophilia</taxon>
        <taxon>Solirubrobacterales</taxon>
        <taxon>Paraconexibacteraceae</taxon>
        <taxon>Paraconexibacter</taxon>
    </lineage>
</organism>
<dbReference type="PANTHER" id="PTHR36440:SF1">
    <property type="entry name" value="PUTATIVE (AFU_ORTHOLOGUE AFUA_8G07350)-RELATED"/>
    <property type="match status" value="1"/>
</dbReference>
<dbReference type="InterPro" id="IPR011051">
    <property type="entry name" value="RmlC_Cupin_sf"/>
</dbReference>